<feature type="region of interest" description="Disordered" evidence="1">
    <location>
        <begin position="1269"/>
        <end position="1312"/>
    </location>
</feature>
<feature type="non-terminal residue" evidence="2">
    <location>
        <position position="1312"/>
    </location>
</feature>
<dbReference type="InterPro" id="IPR010069">
    <property type="entry name" value="CdiA_FHA1_rpt"/>
</dbReference>
<dbReference type="NCBIfam" id="TIGR01731">
    <property type="entry name" value="fil_hemag_20aa"/>
    <property type="match status" value="14"/>
</dbReference>
<dbReference type="EMBL" id="JANIDY010000008">
    <property type="protein sequence ID" value="MCX5618806.1"/>
    <property type="molecule type" value="Genomic_DNA"/>
</dbReference>
<feature type="compositionally biased region" description="Polar residues" evidence="1">
    <location>
        <begin position="1275"/>
        <end position="1288"/>
    </location>
</feature>
<feature type="region of interest" description="Disordered" evidence="1">
    <location>
        <begin position="1207"/>
        <end position="1241"/>
    </location>
</feature>
<evidence type="ECO:0000256" key="1">
    <source>
        <dbReference type="SAM" id="MobiDB-lite"/>
    </source>
</evidence>
<comment type="caution">
    <text evidence="2">The sequence shown here is derived from an EMBL/GenBank/DDBJ whole genome shotgun (WGS) entry which is preliminary data.</text>
</comment>
<dbReference type="InterPro" id="IPR008619">
    <property type="entry name" value="Filamentous_hemagglutn_rpt"/>
</dbReference>
<dbReference type="Proteomes" id="UP001165576">
    <property type="component" value="Unassembled WGS sequence"/>
</dbReference>
<evidence type="ECO:0000313" key="2">
    <source>
        <dbReference type="EMBL" id="MCX5618806.1"/>
    </source>
</evidence>
<reference evidence="2" key="1">
    <citation type="submission" date="2022-07" db="EMBL/GenBank/DDBJ databases">
        <title>Bombella genomes.</title>
        <authorList>
            <person name="Harer L."/>
            <person name="Styblova S."/>
            <person name="Ehrmann M."/>
        </authorList>
    </citation>
    <scope>NUCLEOTIDE SEQUENCE</scope>
    <source>
        <strain evidence="2">TMW 2.2543</strain>
    </source>
</reference>
<name>A0ABT3WPS6_9PROT</name>
<organism evidence="2 3">
    <name type="scientific">Bombella pluederhausensis</name>
    <dbReference type="NCBI Taxonomy" id="2967336"/>
    <lineage>
        <taxon>Bacteria</taxon>
        <taxon>Pseudomonadati</taxon>
        <taxon>Pseudomonadota</taxon>
        <taxon>Alphaproteobacteria</taxon>
        <taxon>Acetobacterales</taxon>
        <taxon>Acetobacteraceae</taxon>
        <taxon>Bombella</taxon>
    </lineage>
</organism>
<keyword evidence="3" id="KW-1185">Reference proteome</keyword>
<accession>A0ABT3WPS6</accession>
<dbReference type="RefSeq" id="WP_266117329.1">
    <property type="nucleotide sequence ID" value="NZ_JANIDY010000008.1"/>
</dbReference>
<feature type="non-terminal residue" evidence="2">
    <location>
        <position position="1"/>
    </location>
</feature>
<protein>
    <recommendedName>
        <fullName evidence="4">Filamentous hemagglutinin</fullName>
    </recommendedName>
</protein>
<evidence type="ECO:0008006" key="4">
    <source>
        <dbReference type="Google" id="ProtNLM"/>
    </source>
</evidence>
<proteinExistence type="predicted"/>
<evidence type="ECO:0000313" key="3">
    <source>
        <dbReference type="Proteomes" id="UP001165576"/>
    </source>
</evidence>
<gene>
    <name evidence="2" type="ORF">NQF86_09090</name>
</gene>
<sequence>GSYASSGTSVLSGREHLNVQAWGDVRNAGLMGGGAGTYIQAASLENEAQAILVGLGAPLEIRLTGQDGLQNAGTIQTQHLPGQGSGADLNIVAPALVNSGTVTSADDLTVTAGRVVNQGGTLQAVKGMTFNSVGEFYNNKGTVLNSQGDLILNANIVRNESGNIESAGDLRGALGQYSSDAASRLVAQKVMSLSASGGLENNGLLGGGTELTVEAASIQNGVQGHILSNQGDVALTAPQGSIRNQGVIEERNPAAQLALSAASLNNGGTLLSAGTIALKNVQDVVNSSAIYGAGGLVGQITGQLDNSNGLFVIGGGDAHLSAARVVNGSGTIQATGGRLTLQAGQVDNRGGQIAAAADVQLLSDLLSNQDGVIQAGGDLSLGRHGAQVDNDQGVLQASQNLNVTAARLTNSNGKILSLGGDLTVNNATDNFSPRLADEQVTDLDNGSGSLQAAGSVALGLLNWKDDARSIITASQHIALSSESPLTVNGLLMGGQGINLQSSGLTVAPGGQIISGNGLLALELGGNGLDSHGTIEAQGQDAHLTVQSEGNIVNHGTLLSTGSMGLTGQRQLVNGGTVGALDGDLTIQAQSLMNQGKIASSGWLNSAFAGDVHNAGQMYGQRGQFLSGAGIDNQRGEISSRGDLTIQGQSLANNAGRILSDAGTVTAQLADAVSNHGGLIQGLGNISVTAASFDNSQQGTVLSRQGVAQLSTARPFNNQGGTVQGEQGVQLTASSLDNSRGGLINAVSGGVNITAPGGNGLDVFHNEGGTIQANGDLHLAVQHLSNADGKILQQSETGVLSLDGGAGKLVEVVAGSVGTIQTKGSLSLAVNSLHGVGALIAPQDLSVTTYTPDADAFFQAGRDAFITILGDYHTAIGAGVLAGRNATVQAASISNDGALMANGGTLTVHSDRDIYNTGLLYGATGLAMTLPGTLTNHKGAILTGNGSILVQNNNQGNISAFLNQSGLVRADGEQSDIFIKSHDIENVILGNIRVVTPSKPNHVVFDHMQGGERYGTIDVPKGLLDEHGEQGKGYLEFWASHKGQKANRGSYQVQMTESYIEIDGSDKSYAPPLISAGHDILLSSEGNIINKAGHVAAGNNLTLQGTSLDNYGYNITKQYSIYYWDRRGARVSSANSTVPIKSYFNGDETIPWGNIIIIPGSYSGYIKAGNNINGDIKGDIKNVVYYGGAGGKGLPDFGGSIPAGLSGRSSTNVKGADGVSGSAGSGGASGLNPAGRPLVEPTPVAWNDNVSLPGFSGTTVAVSSSSIPTAEWKPADQSSPNSTLTSGVSVPTGKEGSLSAASVHQVEGGALTG</sequence>
<dbReference type="Pfam" id="PF05594">
    <property type="entry name" value="Fil_haemagg"/>
    <property type="match status" value="12"/>
</dbReference>